<organism evidence="2 3">
    <name type="scientific">Protaetiibacter intestinalis</name>
    <dbReference type="NCBI Taxonomy" id="2419774"/>
    <lineage>
        <taxon>Bacteria</taxon>
        <taxon>Bacillati</taxon>
        <taxon>Actinomycetota</taxon>
        <taxon>Actinomycetes</taxon>
        <taxon>Micrococcales</taxon>
        <taxon>Microbacteriaceae</taxon>
        <taxon>Protaetiibacter</taxon>
    </lineage>
</organism>
<feature type="transmembrane region" description="Helical" evidence="1">
    <location>
        <begin position="105"/>
        <end position="125"/>
    </location>
</feature>
<evidence type="ECO:0000313" key="3">
    <source>
        <dbReference type="Proteomes" id="UP000278886"/>
    </source>
</evidence>
<dbReference type="Proteomes" id="UP000278886">
    <property type="component" value="Chromosome"/>
</dbReference>
<dbReference type="EMBL" id="CP032630">
    <property type="protein sequence ID" value="AYF98787.1"/>
    <property type="molecule type" value="Genomic_DNA"/>
</dbReference>
<reference evidence="3" key="1">
    <citation type="submission" date="2018-09" db="EMBL/GenBank/DDBJ databases">
        <title>Genome sequencing of strain 2DFWR-13.</title>
        <authorList>
            <person name="Heo J."/>
            <person name="Kim S.-J."/>
            <person name="Kwon S.-W."/>
        </authorList>
    </citation>
    <scope>NUCLEOTIDE SEQUENCE [LARGE SCALE GENOMIC DNA]</scope>
    <source>
        <strain evidence="3">2DFWR-13</strain>
    </source>
</reference>
<protein>
    <recommendedName>
        <fullName evidence="4">ATP synthase</fullName>
    </recommendedName>
</protein>
<dbReference type="RefSeq" id="WP_120763156.1">
    <property type="nucleotide sequence ID" value="NZ_CP032630.1"/>
</dbReference>
<feature type="transmembrane region" description="Helical" evidence="1">
    <location>
        <begin position="77"/>
        <end position="99"/>
    </location>
</feature>
<feature type="transmembrane region" description="Helical" evidence="1">
    <location>
        <begin position="12"/>
        <end position="35"/>
    </location>
</feature>
<keyword evidence="3" id="KW-1185">Reference proteome</keyword>
<gene>
    <name evidence="2" type="ORF">D7I47_11360</name>
</gene>
<name>A0A387B8U7_9MICO</name>
<proteinExistence type="predicted"/>
<keyword evidence="1" id="KW-1133">Transmembrane helix</keyword>
<keyword evidence="1" id="KW-0472">Membrane</keyword>
<dbReference type="KEGG" id="lyd:D7I47_11360"/>
<evidence type="ECO:0000313" key="2">
    <source>
        <dbReference type="EMBL" id="AYF98787.1"/>
    </source>
</evidence>
<evidence type="ECO:0000256" key="1">
    <source>
        <dbReference type="SAM" id="Phobius"/>
    </source>
</evidence>
<accession>A0A387B8U7</accession>
<sequence>MGANSGDAVQRGALRWGAVVAAVLAVLGSGIGWLVDGAPGLVGGALGAGIAFLFVGTTAASVLIASRVSRGNMLSPAYLGIVLGTWFLKLVIFVVLALWLRGQDWLNPTVFAIVAIVAVVASLVVDMVAAIRTRVPYVDVELPGPEATGDTDDAVR</sequence>
<dbReference type="OrthoDB" id="5117309at2"/>
<feature type="transmembrane region" description="Helical" evidence="1">
    <location>
        <begin position="41"/>
        <end position="65"/>
    </location>
</feature>
<keyword evidence="1" id="KW-0812">Transmembrane</keyword>
<dbReference type="AlphaFoldDB" id="A0A387B8U7"/>
<evidence type="ECO:0008006" key="4">
    <source>
        <dbReference type="Google" id="ProtNLM"/>
    </source>
</evidence>